<dbReference type="AlphaFoldDB" id="A0A9P8WEJ2"/>
<dbReference type="EMBL" id="JAGPYM010000002">
    <property type="protein sequence ID" value="KAH6898045.1"/>
    <property type="molecule type" value="Genomic_DNA"/>
</dbReference>
<protein>
    <submittedName>
        <fullName evidence="1">Histidine phosphatase superfamily</fullName>
    </submittedName>
</protein>
<keyword evidence="2" id="KW-1185">Reference proteome</keyword>
<dbReference type="OrthoDB" id="10262962at2759"/>
<organism evidence="1 2">
    <name type="scientific">Thelonectria olida</name>
    <dbReference type="NCBI Taxonomy" id="1576542"/>
    <lineage>
        <taxon>Eukaryota</taxon>
        <taxon>Fungi</taxon>
        <taxon>Dikarya</taxon>
        <taxon>Ascomycota</taxon>
        <taxon>Pezizomycotina</taxon>
        <taxon>Sordariomycetes</taxon>
        <taxon>Hypocreomycetidae</taxon>
        <taxon>Hypocreales</taxon>
        <taxon>Nectriaceae</taxon>
        <taxon>Thelonectria</taxon>
    </lineage>
</organism>
<dbReference type="SUPFAM" id="SSF53254">
    <property type="entry name" value="Phosphoglycerate mutase-like"/>
    <property type="match status" value="1"/>
</dbReference>
<evidence type="ECO:0000313" key="1">
    <source>
        <dbReference type="EMBL" id="KAH6898045.1"/>
    </source>
</evidence>
<accession>A0A9P8WEJ2</accession>
<dbReference type="InterPro" id="IPR050645">
    <property type="entry name" value="Histidine_acid_phosphatase"/>
</dbReference>
<dbReference type="GO" id="GO:0016791">
    <property type="term" value="F:phosphatase activity"/>
    <property type="evidence" value="ECO:0007669"/>
    <property type="project" value="TreeGrafter"/>
</dbReference>
<dbReference type="PANTHER" id="PTHR11567">
    <property type="entry name" value="ACID PHOSPHATASE-RELATED"/>
    <property type="match status" value="1"/>
</dbReference>
<sequence>MPTLSLSTPRSGQIVLALILSAALFLGLRQYLTISPPSPNSVLGLLAPTSTVSGQSVDLDWYPPSDTQINNLTSVLNGEGIYEFIFNTSQTPDKKYGTYNWCNMPHARKKEYVKPSGEYDLRYVEVIQRHHKRTPYAANAFPVESYQWNCDNQGLYYFGKPSIYGTKSPAEGFWQGFKSDINPFVPVGWVGTCQFPQITAAGLDDSWTHGNDLYDVYHNLLHFLPSRNDDWRSQVVFRVTNNQITSQVAGMFINGMWDTTESVPLIIQQAGADSLEPQYSCNVSSALFVDIQSASNANWHQHLNQSEDLFAKLDDISGVPPSDDGFHVSFDHYFDNLSARQCHDKPLPCKLVNGKNSTTCIDQDLANAVYRMGQWEYSHIYRDAASSLAASSASYGVWIAELASHLRAVVEGRGDALYFHNFAHDGSISRLLSILQIDVMVWPGMGSEVVFELYSKDERKSSDNPDAPSTNNSTLTDKLKSRSGYYVRVLFSGKTLRSSNPSLDLMEMIPVETLLAYFDGLAGENASLVKEKCTGSGSSS</sequence>
<gene>
    <name evidence="1" type="ORF">B0T10DRAFT_471738</name>
</gene>
<comment type="caution">
    <text evidence="1">The sequence shown here is derived from an EMBL/GenBank/DDBJ whole genome shotgun (WGS) entry which is preliminary data.</text>
</comment>
<name>A0A9P8WEJ2_9HYPO</name>
<dbReference type="Gene3D" id="3.40.50.1240">
    <property type="entry name" value="Phosphoglycerate mutase-like"/>
    <property type="match status" value="1"/>
</dbReference>
<dbReference type="InterPro" id="IPR029033">
    <property type="entry name" value="His_PPase_superfam"/>
</dbReference>
<dbReference type="Proteomes" id="UP000777438">
    <property type="component" value="Unassembled WGS sequence"/>
</dbReference>
<proteinExistence type="predicted"/>
<reference evidence="1 2" key="1">
    <citation type="journal article" date="2021" name="Nat. Commun.">
        <title>Genetic determinants of endophytism in the Arabidopsis root mycobiome.</title>
        <authorList>
            <person name="Mesny F."/>
            <person name="Miyauchi S."/>
            <person name="Thiergart T."/>
            <person name="Pickel B."/>
            <person name="Atanasova L."/>
            <person name="Karlsson M."/>
            <person name="Huettel B."/>
            <person name="Barry K.W."/>
            <person name="Haridas S."/>
            <person name="Chen C."/>
            <person name="Bauer D."/>
            <person name="Andreopoulos W."/>
            <person name="Pangilinan J."/>
            <person name="LaButti K."/>
            <person name="Riley R."/>
            <person name="Lipzen A."/>
            <person name="Clum A."/>
            <person name="Drula E."/>
            <person name="Henrissat B."/>
            <person name="Kohler A."/>
            <person name="Grigoriev I.V."/>
            <person name="Martin F.M."/>
            <person name="Hacquard S."/>
        </authorList>
    </citation>
    <scope>NUCLEOTIDE SEQUENCE [LARGE SCALE GENOMIC DNA]</scope>
    <source>
        <strain evidence="1 2">MPI-CAGE-CH-0241</strain>
    </source>
</reference>
<evidence type="ECO:0000313" key="2">
    <source>
        <dbReference type="Proteomes" id="UP000777438"/>
    </source>
</evidence>
<dbReference type="PANTHER" id="PTHR11567:SF195">
    <property type="entry name" value="ACID PHOSPHATASE, PUTATIVE (AFU_ORTHOLOGUE AFUA_3G14570)-RELATED"/>
    <property type="match status" value="1"/>
</dbReference>